<reference evidence="1" key="1">
    <citation type="journal article" date="2015" name="Nature">
        <title>Complex archaea that bridge the gap between prokaryotes and eukaryotes.</title>
        <authorList>
            <person name="Spang A."/>
            <person name="Saw J.H."/>
            <person name="Jorgensen S.L."/>
            <person name="Zaremba-Niedzwiedzka K."/>
            <person name="Martijn J."/>
            <person name="Lind A.E."/>
            <person name="van Eijk R."/>
            <person name="Schleper C."/>
            <person name="Guy L."/>
            <person name="Ettema T.J."/>
        </authorList>
    </citation>
    <scope>NUCLEOTIDE SEQUENCE</scope>
</reference>
<gene>
    <name evidence="1" type="ORF">LCGC14_2113840</name>
</gene>
<dbReference type="AlphaFoldDB" id="A0A0F9E6D7"/>
<proteinExistence type="predicted"/>
<accession>A0A0F9E6D7</accession>
<evidence type="ECO:0000313" key="1">
    <source>
        <dbReference type="EMBL" id="KKL69554.1"/>
    </source>
</evidence>
<organism evidence="1">
    <name type="scientific">marine sediment metagenome</name>
    <dbReference type="NCBI Taxonomy" id="412755"/>
    <lineage>
        <taxon>unclassified sequences</taxon>
        <taxon>metagenomes</taxon>
        <taxon>ecological metagenomes</taxon>
    </lineage>
</organism>
<sequence length="35" mass="4099">MSANAALLRIEEVLRNQERLLVQILDELKLANRKH</sequence>
<protein>
    <submittedName>
        <fullName evidence="1">Uncharacterized protein</fullName>
    </submittedName>
</protein>
<dbReference type="EMBL" id="LAZR01026177">
    <property type="protein sequence ID" value="KKL69554.1"/>
    <property type="molecule type" value="Genomic_DNA"/>
</dbReference>
<name>A0A0F9E6D7_9ZZZZ</name>
<comment type="caution">
    <text evidence="1">The sequence shown here is derived from an EMBL/GenBank/DDBJ whole genome shotgun (WGS) entry which is preliminary data.</text>
</comment>